<keyword evidence="3" id="KW-0472">Membrane</keyword>
<keyword evidence="5" id="KW-0489">Methyltransferase</keyword>
<keyword evidence="3" id="KW-0812">Transmembrane</keyword>
<dbReference type="PRINTS" id="PR00864">
    <property type="entry name" value="PREPILNPTASE"/>
</dbReference>
<keyword evidence="5" id="KW-0378">Hydrolase</keyword>
<dbReference type="GO" id="GO:0006465">
    <property type="term" value="P:signal peptide processing"/>
    <property type="evidence" value="ECO:0007669"/>
    <property type="project" value="TreeGrafter"/>
</dbReference>
<feature type="transmembrane region" description="Helical" evidence="3">
    <location>
        <begin position="198"/>
        <end position="221"/>
    </location>
</feature>
<organism evidence="5 6">
    <name type="scientific">Moraxella catarrhalis</name>
    <name type="common">Branhamella catarrhalis</name>
    <dbReference type="NCBI Taxonomy" id="480"/>
    <lineage>
        <taxon>Bacteria</taxon>
        <taxon>Pseudomonadati</taxon>
        <taxon>Pseudomonadota</taxon>
        <taxon>Gammaproteobacteria</taxon>
        <taxon>Moraxellales</taxon>
        <taxon>Moraxellaceae</taxon>
        <taxon>Moraxella</taxon>
    </lineage>
</organism>
<evidence type="ECO:0000259" key="4">
    <source>
        <dbReference type="Pfam" id="PF01478"/>
    </source>
</evidence>
<dbReference type="RefSeq" id="WP_227512570.1">
    <property type="nucleotide sequence ID" value="NZ_LXHB01000131.1"/>
</dbReference>
<feature type="transmembrane region" description="Helical" evidence="3">
    <location>
        <begin position="12"/>
        <end position="34"/>
    </location>
</feature>
<protein>
    <submittedName>
        <fullName evidence="5">Leader peptidase Prepilin peptidase</fullName>
        <ecNumber evidence="5">2.1.1.-</ecNumber>
        <ecNumber evidence="5">3.4.23.43</ecNumber>
    </submittedName>
</protein>
<evidence type="ECO:0000256" key="1">
    <source>
        <dbReference type="ARBA" id="ARBA00005801"/>
    </source>
</evidence>
<keyword evidence="5" id="KW-0808">Transferase</keyword>
<comment type="caution">
    <text evidence="5">The sequence shown here is derived from an EMBL/GenBank/DDBJ whole genome shotgun (WGS) entry which is preliminary data.</text>
</comment>
<dbReference type="Pfam" id="PF01478">
    <property type="entry name" value="Peptidase_A24"/>
    <property type="match status" value="1"/>
</dbReference>
<feature type="transmembrane region" description="Helical" evidence="3">
    <location>
        <begin position="133"/>
        <end position="150"/>
    </location>
</feature>
<dbReference type="PANTHER" id="PTHR30487:SF0">
    <property type="entry name" value="PREPILIN LEADER PEPTIDASE_N-METHYLTRANSFERASE-RELATED"/>
    <property type="match status" value="1"/>
</dbReference>
<dbReference type="AlphaFoldDB" id="A0A198UR49"/>
<feature type="transmembrane region" description="Helical" evidence="3">
    <location>
        <begin position="233"/>
        <end position="257"/>
    </location>
</feature>
<dbReference type="EC" id="2.1.1.-" evidence="5"/>
<gene>
    <name evidence="5" type="ORF">AO384_0423</name>
</gene>
<feature type="transmembrane region" description="Helical" evidence="3">
    <location>
        <begin position="105"/>
        <end position="126"/>
    </location>
</feature>
<evidence type="ECO:0000313" key="6">
    <source>
        <dbReference type="Proteomes" id="UP000078228"/>
    </source>
</evidence>
<feature type="transmembrane region" description="Helical" evidence="3">
    <location>
        <begin position="156"/>
        <end position="177"/>
    </location>
</feature>
<accession>A0A198UR49</accession>
<reference evidence="5 6" key="1">
    <citation type="journal article" date="2016" name="Genome Biol. Evol.">
        <title>Comparative Genomic Analyses of the Moraxella catarrhalis Serosensitive and Seroresistant Lineages Demonstrate Their Independent Evolution.</title>
        <authorList>
            <person name="Earl J.P."/>
            <person name="de Vries S.P."/>
            <person name="Ahmed A."/>
            <person name="Powell E."/>
            <person name="Schultz M.P."/>
            <person name="Hermans P.W."/>
            <person name="Hill D.J."/>
            <person name="Zhou Z."/>
            <person name="Constantinidou C.I."/>
            <person name="Hu F.Z."/>
            <person name="Bootsma H.J."/>
            <person name="Ehrlich G.D."/>
        </authorList>
    </citation>
    <scope>NUCLEOTIDE SEQUENCE [LARGE SCALE GENOMIC DNA]</scope>
    <source>
        <strain evidence="5 6">Z7542</strain>
    </source>
</reference>
<feature type="transmembrane region" description="Helical" evidence="3">
    <location>
        <begin position="79"/>
        <end position="99"/>
    </location>
</feature>
<dbReference type="GO" id="GO:0008168">
    <property type="term" value="F:methyltransferase activity"/>
    <property type="evidence" value="ECO:0007669"/>
    <property type="project" value="UniProtKB-KW"/>
</dbReference>
<proteinExistence type="inferred from homology"/>
<dbReference type="GO" id="GO:0032259">
    <property type="term" value="P:methylation"/>
    <property type="evidence" value="ECO:0007669"/>
    <property type="project" value="UniProtKB-KW"/>
</dbReference>
<dbReference type="InterPro" id="IPR050882">
    <property type="entry name" value="Prepilin_peptidase/N-MTase"/>
</dbReference>
<dbReference type="PANTHER" id="PTHR30487">
    <property type="entry name" value="TYPE 4 PREPILIN-LIKE PROTEINS LEADER PEPTIDE-PROCESSING ENZYME"/>
    <property type="match status" value="1"/>
</dbReference>
<keyword evidence="3" id="KW-1133">Transmembrane helix</keyword>
<dbReference type="EC" id="3.4.23.43" evidence="5"/>
<dbReference type="Proteomes" id="UP000078228">
    <property type="component" value="Unassembled WGS sequence"/>
</dbReference>
<feature type="domain" description="Prepilin type IV endopeptidase peptidase" evidence="4">
    <location>
        <begin position="111"/>
        <end position="219"/>
    </location>
</feature>
<sequence>MMAFILASLPDWAWYALAALLGAGMGGYITHLMYTLPHQMMLEWQAETMQMIDPVISTDAQDKLLKGFGSPYHQKVAPAYLYTIMILLSALLSVGTLAIQGISITGALSVIFVWFGLGLSSIDYRVQLLPDRLVLPLGMIGLMANGFGVLTTPSDAIFGAVGGFLVLWLINALYRLVRRQDGMGLGDAKLLAACGAWLGAWQLPMIVFIAAALGVVAGIIIQRHQGKASAFAFGPYLIMAAWVVLLFGEYIQAYVGIR</sequence>
<dbReference type="InterPro" id="IPR014032">
    <property type="entry name" value="Peptidase_A24A_bac"/>
</dbReference>
<name>A0A198UR49_MORCA</name>
<dbReference type="GO" id="GO:0005886">
    <property type="term" value="C:plasma membrane"/>
    <property type="evidence" value="ECO:0007669"/>
    <property type="project" value="TreeGrafter"/>
</dbReference>
<dbReference type="Gene3D" id="1.20.120.1220">
    <property type="match status" value="1"/>
</dbReference>
<dbReference type="EMBL" id="LXHC01000005">
    <property type="protein sequence ID" value="OAU97737.1"/>
    <property type="molecule type" value="Genomic_DNA"/>
</dbReference>
<keyword evidence="6" id="KW-1185">Reference proteome</keyword>
<dbReference type="InterPro" id="IPR000045">
    <property type="entry name" value="Prepilin_IV_endopep_pep"/>
</dbReference>
<evidence type="ECO:0000256" key="3">
    <source>
        <dbReference type="SAM" id="Phobius"/>
    </source>
</evidence>
<dbReference type="PATRIC" id="fig|480.237.peg.580"/>
<evidence type="ECO:0000256" key="2">
    <source>
        <dbReference type="RuleBase" id="RU003793"/>
    </source>
</evidence>
<comment type="similarity">
    <text evidence="1 2">Belongs to the peptidase A24 family.</text>
</comment>
<dbReference type="GO" id="GO:0004190">
    <property type="term" value="F:aspartic-type endopeptidase activity"/>
    <property type="evidence" value="ECO:0007669"/>
    <property type="project" value="UniProtKB-EC"/>
</dbReference>
<evidence type="ECO:0000313" key="5">
    <source>
        <dbReference type="EMBL" id="OAU97737.1"/>
    </source>
</evidence>